<dbReference type="InterPro" id="IPR013325">
    <property type="entry name" value="RNA_pol_sigma_r2"/>
</dbReference>
<keyword evidence="2" id="KW-0805">Transcription regulation</keyword>
<comment type="similarity">
    <text evidence="1">Belongs to the sigma-70 factor family. ECF subfamily.</text>
</comment>
<dbReference type="NCBIfam" id="TIGR02937">
    <property type="entry name" value="sigma70-ECF"/>
    <property type="match status" value="1"/>
</dbReference>
<proteinExistence type="inferred from homology"/>
<evidence type="ECO:0000256" key="4">
    <source>
        <dbReference type="ARBA" id="ARBA00023125"/>
    </source>
</evidence>
<evidence type="ECO:0000256" key="2">
    <source>
        <dbReference type="ARBA" id="ARBA00023015"/>
    </source>
</evidence>
<evidence type="ECO:0000313" key="6">
    <source>
        <dbReference type="EMBL" id="MFC4309774.1"/>
    </source>
</evidence>
<comment type="caution">
    <text evidence="6">The sequence shown here is derived from an EMBL/GenBank/DDBJ whole genome shotgun (WGS) entry which is preliminary data.</text>
</comment>
<evidence type="ECO:0000256" key="3">
    <source>
        <dbReference type="ARBA" id="ARBA00023082"/>
    </source>
</evidence>
<reference evidence="7" key="1">
    <citation type="journal article" date="2019" name="Int. J. Syst. Evol. Microbiol.">
        <title>The Global Catalogue of Microorganisms (GCM) 10K type strain sequencing project: providing services to taxonomists for standard genome sequencing and annotation.</title>
        <authorList>
            <consortium name="The Broad Institute Genomics Platform"/>
            <consortium name="The Broad Institute Genome Sequencing Center for Infectious Disease"/>
            <person name="Wu L."/>
            <person name="Ma J."/>
        </authorList>
    </citation>
    <scope>NUCLEOTIDE SEQUENCE [LARGE SCALE GENOMIC DNA]</scope>
    <source>
        <strain evidence="7">CGMCC 1.10759</strain>
    </source>
</reference>
<evidence type="ECO:0000256" key="1">
    <source>
        <dbReference type="ARBA" id="ARBA00010641"/>
    </source>
</evidence>
<dbReference type="InterPro" id="IPR036388">
    <property type="entry name" value="WH-like_DNA-bd_sf"/>
</dbReference>
<sequence>MVEDTISNEFIKQHYAGLYNLLLRHIRDANITQEILQEAVATTIAHSRAGRVSDPKRLGGYVYRVALNLYRNYRREYANRPGVHATDEEVDQLPAQRVTEQAAMDASIMRHVVAVIESLSTARDREIVKRFYLDEEDKEEICRSLQLTTLHFDRVIHRARQRMRALLEAKGLGKSDFFSVLLSLLH</sequence>
<dbReference type="InterPro" id="IPR014284">
    <property type="entry name" value="RNA_pol_sigma-70_dom"/>
</dbReference>
<dbReference type="InterPro" id="IPR039425">
    <property type="entry name" value="RNA_pol_sigma-70-like"/>
</dbReference>
<keyword evidence="5" id="KW-0804">Transcription</keyword>
<organism evidence="6 7">
    <name type="scientific">Steroidobacter flavus</name>
    <dbReference type="NCBI Taxonomy" id="1842136"/>
    <lineage>
        <taxon>Bacteria</taxon>
        <taxon>Pseudomonadati</taxon>
        <taxon>Pseudomonadota</taxon>
        <taxon>Gammaproteobacteria</taxon>
        <taxon>Steroidobacterales</taxon>
        <taxon>Steroidobacteraceae</taxon>
        <taxon>Steroidobacter</taxon>
    </lineage>
</organism>
<dbReference type="Gene3D" id="1.10.1740.10">
    <property type="match status" value="1"/>
</dbReference>
<dbReference type="InterPro" id="IPR013324">
    <property type="entry name" value="RNA_pol_sigma_r3/r4-like"/>
</dbReference>
<dbReference type="RefSeq" id="WP_380596809.1">
    <property type="nucleotide sequence ID" value="NZ_JBHSDU010000003.1"/>
</dbReference>
<dbReference type="Proteomes" id="UP001595904">
    <property type="component" value="Unassembled WGS sequence"/>
</dbReference>
<dbReference type="Gene3D" id="1.10.10.10">
    <property type="entry name" value="Winged helix-like DNA-binding domain superfamily/Winged helix DNA-binding domain"/>
    <property type="match status" value="1"/>
</dbReference>
<name>A0ABV8STC6_9GAMM</name>
<evidence type="ECO:0000256" key="5">
    <source>
        <dbReference type="ARBA" id="ARBA00023163"/>
    </source>
</evidence>
<protein>
    <submittedName>
        <fullName evidence="6">RNA polymerase sigma factor</fullName>
    </submittedName>
</protein>
<dbReference type="EMBL" id="JBHSDU010000003">
    <property type="protein sequence ID" value="MFC4309774.1"/>
    <property type="molecule type" value="Genomic_DNA"/>
</dbReference>
<keyword evidence="4" id="KW-0238">DNA-binding</keyword>
<accession>A0ABV8STC6</accession>
<gene>
    <name evidence="6" type="ORF">ACFPN2_11840</name>
</gene>
<dbReference type="SUPFAM" id="SSF88946">
    <property type="entry name" value="Sigma2 domain of RNA polymerase sigma factors"/>
    <property type="match status" value="1"/>
</dbReference>
<dbReference type="PANTHER" id="PTHR43133">
    <property type="entry name" value="RNA POLYMERASE ECF-TYPE SIGMA FACTO"/>
    <property type="match status" value="1"/>
</dbReference>
<dbReference type="PANTHER" id="PTHR43133:SF8">
    <property type="entry name" value="RNA POLYMERASE SIGMA FACTOR HI_1459-RELATED"/>
    <property type="match status" value="1"/>
</dbReference>
<keyword evidence="3" id="KW-0731">Sigma factor</keyword>
<dbReference type="SUPFAM" id="SSF88659">
    <property type="entry name" value="Sigma3 and sigma4 domains of RNA polymerase sigma factors"/>
    <property type="match status" value="1"/>
</dbReference>
<evidence type="ECO:0000313" key="7">
    <source>
        <dbReference type="Proteomes" id="UP001595904"/>
    </source>
</evidence>
<keyword evidence="7" id="KW-1185">Reference proteome</keyword>